<protein>
    <submittedName>
        <fullName evidence="1">Uncharacterized protein</fullName>
    </submittedName>
</protein>
<accession>U9TQN3</accession>
<sequence>MENVGNFIHDSGVSWMLHTGKFNDYGIRINVAPSINLENYLFLEHLIARSKP</sequence>
<dbReference type="HOGENOM" id="CLU_3088419_0_0_1"/>
<dbReference type="EMBL" id="KI287090">
    <property type="protein sequence ID" value="ESA10455.1"/>
    <property type="molecule type" value="Genomic_DNA"/>
</dbReference>
<name>U9TQN3_RHIID</name>
<dbReference type="AlphaFoldDB" id="U9TQN3"/>
<gene>
    <name evidence="1" type="ORF">GLOINDRAFT_29434</name>
</gene>
<proteinExistence type="predicted"/>
<evidence type="ECO:0000313" key="1">
    <source>
        <dbReference type="EMBL" id="ESA10455.1"/>
    </source>
</evidence>
<organism evidence="1">
    <name type="scientific">Rhizophagus irregularis (strain DAOM 181602 / DAOM 197198 / MUCL 43194)</name>
    <name type="common">Arbuscular mycorrhizal fungus</name>
    <name type="synonym">Glomus intraradices</name>
    <dbReference type="NCBI Taxonomy" id="747089"/>
    <lineage>
        <taxon>Eukaryota</taxon>
        <taxon>Fungi</taxon>
        <taxon>Fungi incertae sedis</taxon>
        <taxon>Mucoromycota</taxon>
        <taxon>Glomeromycotina</taxon>
        <taxon>Glomeromycetes</taxon>
        <taxon>Glomerales</taxon>
        <taxon>Glomeraceae</taxon>
        <taxon>Rhizophagus</taxon>
    </lineage>
</organism>
<reference evidence="1" key="1">
    <citation type="submission" date="2013-07" db="EMBL/GenBank/DDBJ databases">
        <title>The genome of an arbuscular mycorrhizal fungus provides insights into the evolution of the oldest plant symbiosis.</title>
        <authorList>
            <consortium name="DOE Joint Genome Institute"/>
            <person name="Tisserant E."/>
            <person name="Malbreil M."/>
            <person name="Kuo A."/>
            <person name="Kohler A."/>
            <person name="Symeonidi A."/>
            <person name="Balestrini R."/>
            <person name="Charron P."/>
            <person name="Duensing N."/>
            <person name="Frei-dit-Frey N."/>
            <person name="Gianinazzi-Pearson V."/>
            <person name="Gilbert B."/>
            <person name="Handa Y."/>
            <person name="Hijri M."/>
            <person name="Kaul R."/>
            <person name="Kawaguchi M."/>
            <person name="Krajinski F."/>
            <person name="Lammers P."/>
            <person name="Lapierre D."/>
            <person name="Masclaux F.G."/>
            <person name="Murat C."/>
            <person name="Morin E."/>
            <person name="Ndikumana S."/>
            <person name="Pagni M."/>
            <person name="Petitpierre D."/>
            <person name="Requena N."/>
            <person name="Rosikiewicz P."/>
            <person name="Riley R."/>
            <person name="Saito K."/>
            <person name="San Clemente H."/>
            <person name="Shapiro H."/>
            <person name="van Tuinen D."/>
            <person name="Becard G."/>
            <person name="Bonfante P."/>
            <person name="Paszkowski U."/>
            <person name="Shachar-Hill Y."/>
            <person name="Young J.P."/>
            <person name="Sanders I.R."/>
            <person name="Henrissat B."/>
            <person name="Rensing S.A."/>
            <person name="Grigoriev I.V."/>
            <person name="Corradi N."/>
            <person name="Roux C."/>
            <person name="Martin F."/>
        </authorList>
    </citation>
    <scope>NUCLEOTIDE SEQUENCE</scope>
    <source>
        <strain evidence="1">DAOM 197198</strain>
    </source>
</reference>